<dbReference type="Pfam" id="PF19493">
    <property type="entry name" value="Trypco1"/>
    <property type="match status" value="1"/>
</dbReference>
<reference evidence="2" key="1">
    <citation type="submission" date="2006-06" db="EMBL/GenBank/DDBJ databases">
        <title>Complete sequence of Trichodesmium erythraeum IMS101.</title>
        <authorList>
            <consortium name="US DOE Joint Genome Institute"/>
            <person name="Copeland A."/>
            <person name="Lucas S."/>
            <person name="Lapidus A."/>
            <person name="Barry K."/>
            <person name="Detter J.C."/>
            <person name="Glavina del Rio T."/>
            <person name="Hammon N."/>
            <person name="Israni S."/>
            <person name="Dalin E."/>
            <person name="Tice H."/>
            <person name="Pitluck S."/>
            <person name="Kiss H."/>
            <person name="Munk A.C."/>
            <person name="Brettin T."/>
            <person name="Bruce D."/>
            <person name="Han C."/>
            <person name="Tapia R."/>
            <person name="Gilna P."/>
            <person name="Schmutz J."/>
            <person name="Larimer F."/>
            <person name="Land M."/>
            <person name="Hauser L."/>
            <person name="Kyrpides N."/>
            <person name="Kim E."/>
            <person name="Richardson P."/>
        </authorList>
    </citation>
    <scope>NUCLEOTIDE SEQUENCE [LARGE SCALE GENOMIC DNA]</scope>
    <source>
        <strain evidence="2">IMS101</strain>
    </source>
</reference>
<evidence type="ECO:0000313" key="2">
    <source>
        <dbReference type="EMBL" id="ABG50996.1"/>
    </source>
</evidence>
<dbReference type="KEGG" id="ter:Tery_1734"/>
<evidence type="ECO:0000259" key="1">
    <source>
        <dbReference type="Pfam" id="PF19493"/>
    </source>
</evidence>
<dbReference type="EMBL" id="CP000393">
    <property type="protein sequence ID" value="ABG50996.1"/>
    <property type="molecule type" value="Genomic_DNA"/>
</dbReference>
<dbReference type="eggNOG" id="ENOG50330SY">
    <property type="taxonomic scope" value="Bacteria"/>
</dbReference>
<gene>
    <name evidence="2" type="ordered locus">Tery_1734</name>
</gene>
<dbReference type="AlphaFoldDB" id="Q114S8"/>
<dbReference type="STRING" id="203124.Tery_1734"/>
<name>Q114S8_TRIEI</name>
<dbReference type="NCBIfam" id="NF041216">
    <property type="entry name" value="CU044_2847_fam"/>
    <property type="match status" value="1"/>
</dbReference>
<accession>Q114S8</accession>
<feature type="domain" description="Trypsin-co-occurring" evidence="1">
    <location>
        <begin position="30"/>
        <end position="135"/>
    </location>
</feature>
<dbReference type="HOGENOM" id="CLU_137386_3_2_3"/>
<dbReference type="InterPro" id="IPR045794">
    <property type="entry name" value="Trypco1"/>
</dbReference>
<organism evidence="2">
    <name type="scientific">Trichodesmium erythraeum (strain IMS101)</name>
    <dbReference type="NCBI Taxonomy" id="203124"/>
    <lineage>
        <taxon>Bacteria</taxon>
        <taxon>Bacillati</taxon>
        <taxon>Cyanobacteriota</taxon>
        <taxon>Cyanophyceae</taxon>
        <taxon>Oscillatoriophycideae</taxon>
        <taxon>Oscillatoriales</taxon>
        <taxon>Microcoleaceae</taxon>
        <taxon>Trichodesmium</taxon>
    </lineage>
</organism>
<protein>
    <recommendedName>
        <fullName evidence="1">Trypsin-co-occurring domain-containing protein</fullName>
    </recommendedName>
</protein>
<sequence>MWLPSCYRIYGNIKKLTDGRIQVTKLVKFQLDDDDESFVYVEVDEKLPVSSNEDEDEELIGIGDEVAQQAKQTLGKALSSIKPVANAIIKKVQDLNQPADAVEVKFGIKMSGELGAVIASGSAEVNYEITLKWNKTEG</sequence>
<proteinExistence type="predicted"/>